<dbReference type="KEGG" id="gtt:GUITHDRAFT_134625"/>
<reference evidence="2 4" key="1">
    <citation type="journal article" date="2012" name="Nature">
        <title>Algal genomes reveal evolutionary mosaicism and the fate of nucleomorphs.</title>
        <authorList>
            <consortium name="DOE Joint Genome Institute"/>
            <person name="Curtis B.A."/>
            <person name="Tanifuji G."/>
            <person name="Burki F."/>
            <person name="Gruber A."/>
            <person name="Irimia M."/>
            <person name="Maruyama S."/>
            <person name="Arias M.C."/>
            <person name="Ball S.G."/>
            <person name="Gile G.H."/>
            <person name="Hirakawa Y."/>
            <person name="Hopkins J.F."/>
            <person name="Kuo A."/>
            <person name="Rensing S.A."/>
            <person name="Schmutz J."/>
            <person name="Symeonidi A."/>
            <person name="Elias M."/>
            <person name="Eveleigh R.J."/>
            <person name="Herman E.K."/>
            <person name="Klute M.J."/>
            <person name="Nakayama T."/>
            <person name="Obornik M."/>
            <person name="Reyes-Prieto A."/>
            <person name="Armbrust E.V."/>
            <person name="Aves S.J."/>
            <person name="Beiko R.G."/>
            <person name="Coutinho P."/>
            <person name="Dacks J.B."/>
            <person name="Durnford D.G."/>
            <person name="Fast N.M."/>
            <person name="Green B.R."/>
            <person name="Grisdale C.J."/>
            <person name="Hempel F."/>
            <person name="Henrissat B."/>
            <person name="Hoppner M.P."/>
            <person name="Ishida K."/>
            <person name="Kim E."/>
            <person name="Koreny L."/>
            <person name="Kroth P.G."/>
            <person name="Liu Y."/>
            <person name="Malik S.B."/>
            <person name="Maier U.G."/>
            <person name="McRose D."/>
            <person name="Mock T."/>
            <person name="Neilson J.A."/>
            <person name="Onodera N.T."/>
            <person name="Poole A.M."/>
            <person name="Pritham E.J."/>
            <person name="Richards T.A."/>
            <person name="Rocap G."/>
            <person name="Roy S.W."/>
            <person name="Sarai C."/>
            <person name="Schaack S."/>
            <person name="Shirato S."/>
            <person name="Slamovits C.H."/>
            <person name="Spencer D.F."/>
            <person name="Suzuki S."/>
            <person name="Worden A.Z."/>
            <person name="Zauner S."/>
            <person name="Barry K."/>
            <person name="Bell C."/>
            <person name="Bharti A.K."/>
            <person name="Crow J.A."/>
            <person name="Grimwood J."/>
            <person name="Kramer R."/>
            <person name="Lindquist E."/>
            <person name="Lucas S."/>
            <person name="Salamov A."/>
            <person name="McFadden G.I."/>
            <person name="Lane C.E."/>
            <person name="Keeling P.J."/>
            <person name="Gray M.W."/>
            <person name="Grigoriev I.V."/>
            <person name="Archibald J.M."/>
        </authorList>
    </citation>
    <scope>NUCLEOTIDE SEQUENCE</scope>
    <source>
        <strain evidence="2 4">CCMP2712</strain>
    </source>
</reference>
<dbReference type="InterPro" id="IPR010610">
    <property type="entry name" value="EryCIII-like_C"/>
</dbReference>
<feature type="domain" description="Erythromycin biosynthesis protein CIII-like C-terminal" evidence="1">
    <location>
        <begin position="375"/>
        <end position="449"/>
    </location>
</feature>
<dbReference type="EnsemblProtists" id="EKX51106">
    <property type="protein sequence ID" value="EKX51106"/>
    <property type="gene ID" value="GUITHDRAFT_134625"/>
</dbReference>
<dbReference type="Gene3D" id="3.40.50.2000">
    <property type="entry name" value="Glycogen Phosphorylase B"/>
    <property type="match status" value="2"/>
</dbReference>
<dbReference type="GO" id="GO:0016757">
    <property type="term" value="F:glycosyltransferase activity"/>
    <property type="evidence" value="ECO:0007669"/>
    <property type="project" value="UniProtKB-ARBA"/>
</dbReference>
<dbReference type="Pfam" id="PF06722">
    <property type="entry name" value="EryCIII-like_C"/>
    <property type="match status" value="1"/>
</dbReference>
<dbReference type="RefSeq" id="XP_005838086.1">
    <property type="nucleotide sequence ID" value="XM_005838029.1"/>
</dbReference>
<evidence type="ECO:0000259" key="1">
    <source>
        <dbReference type="Pfam" id="PF06722"/>
    </source>
</evidence>
<organism evidence="2">
    <name type="scientific">Guillardia theta (strain CCMP2712)</name>
    <name type="common">Cryptophyte</name>
    <dbReference type="NCBI Taxonomy" id="905079"/>
    <lineage>
        <taxon>Eukaryota</taxon>
        <taxon>Cryptophyceae</taxon>
        <taxon>Pyrenomonadales</taxon>
        <taxon>Geminigeraceae</taxon>
        <taxon>Guillardia</taxon>
    </lineage>
</organism>
<dbReference type="HOGENOM" id="CLU_030847_0_0_1"/>
<dbReference type="PANTHER" id="PTHR48050:SF11">
    <property type="entry name" value="GLYCOSYLTRANSFERASE"/>
    <property type="match status" value="1"/>
</dbReference>
<dbReference type="Proteomes" id="UP000011087">
    <property type="component" value="Unassembled WGS sequence"/>
</dbReference>
<dbReference type="PaxDb" id="55529-EKX51106"/>
<dbReference type="PANTHER" id="PTHR48050">
    <property type="entry name" value="STEROL 3-BETA-GLUCOSYLTRANSFERASE"/>
    <property type="match status" value="1"/>
</dbReference>
<dbReference type="STRING" id="905079.L1JRB2"/>
<gene>
    <name evidence="2" type="ORF">GUITHDRAFT_134625</name>
</gene>
<keyword evidence="4" id="KW-1185">Reference proteome</keyword>
<dbReference type="OrthoDB" id="5835829at2759"/>
<evidence type="ECO:0000313" key="2">
    <source>
        <dbReference type="EMBL" id="EKX51106.1"/>
    </source>
</evidence>
<protein>
    <recommendedName>
        <fullName evidence="1">Erythromycin biosynthesis protein CIII-like C-terminal domain-containing protein</fullName>
    </recommendedName>
</protein>
<accession>L1JRB2</accession>
<dbReference type="EMBL" id="JH992976">
    <property type="protein sequence ID" value="EKX51106.1"/>
    <property type="molecule type" value="Genomic_DNA"/>
</dbReference>
<sequence>MIISCLALGSRGDVEPLLALAEGLLLKESLQDLSVRIACRNEIWNDLASCSPPLPQVSHFPIRSCSVDMAVALHAERRSQEPPSKAVGREDVKRFEEEERAELLQACHGADVIVCNLFTLEGFHISEKMRIPCVIVSPCLPPNRMPATFERQFMDEFPLLYRKLKASARGLEDEDALSRPVCWSDVTAWMWRVFLDDHGTWREQCLGLPAIPLDKFEEEGGEPLPQAPLLLLTVSQRLLALDESDQFLAWKSCARFVGNQVRESSKSVELDKELMSFLSSSHSLQAGDRVETSAPSRTVCVCFGSMPSLGFLESAEEKDVDSAEAFLVTIMRGLKSLNLRCVWMLQGFHPTIKSKLERAAGACVHHHFFTFVAHPHALILPHCFAMIHHGGAGSVAAAIRHGCMHIVFPLTFDQIYWAVLLERAGLACRAQPWRSVTDESIKSSLQFAMDHYDIRLAMKGGQS</sequence>
<reference evidence="3" key="3">
    <citation type="submission" date="2015-06" db="UniProtKB">
        <authorList>
            <consortium name="EnsemblProtists"/>
        </authorList>
    </citation>
    <scope>IDENTIFICATION</scope>
</reference>
<evidence type="ECO:0000313" key="3">
    <source>
        <dbReference type="EnsemblProtists" id="EKX51106"/>
    </source>
</evidence>
<dbReference type="AlphaFoldDB" id="L1JRB2"/>
<name>L1JRB2_GUITC</name>
<evidence type="ECO:0000313" key="4">
    <source>
        <dbReference type="Proteomes" id="UP000011087"/>
    </source>
</evidence>
<dbReference type="eggNOG" id="KOG1192">
    <property type="taxonomic scope" value="Eukaryota"/>
</dbReference>
<reference evidence="4" key="2">
    <citation type="submission" date="2012-11" db="EMBL/GenBank/DDBJ databases">
        <authorList>
            <person name="Kuo A."/>
            <person name="Curtis B.A."/>
            <person name="Tanifuji G."/>
            <person name="Burki F."/>
            <person name="Gruber A."/>
            <person name="Irimia M."/>
            <person name="Maruyama S."/>
            <person name="Arias M.C."/>
            <person name="Ball S.G."/>
            <person name="Gile G.H."/>
            <person name="Hirakawa Y."/>
            <person name="Hopkins J.F."/>
            <person name="Rensing S.A."/>
            <person name="Schmutz J."/>
            <person name="Symeonidi A."/>
            <person name="Elias M."/>
            <person name="Eveleigh R.J."/>
            <person name="Herman E.K."/>
            <person name="Klute M.J."/>
            <person name="Nakayama T."/>
            <person name="Obornik M."/>
            <person name="Reyes-Prieto A."/>
            <person name="Armbrust E.V."/>
            <person name="Aves S.J."/>
            <person name="Beiko R.G."/>
            <person name="Coutinho P."/>
            <person name="Dacks J.B."/>
            <person name="Durnford D.G."/>
            <person name="Fast N.M."/>
            <person name="Green B.R."/>
            <person name="Grisdale C."/>
            <person name="Hempe F."/>
            <person name="Henrissat B."/>
            <person name="Hoppner M.P."/>
            <person name="Ishida K.-I."/>
            <person name="Kim E."/>
            <person name="Koreny L."/>
            <person name="Kroth P.G."/>
            <person name="Liu Y."/>
            <person name="Malik S.-B."/>
            <person name="Maier U.G."/>
            <person name="McRose D."/>
            <person name="Mock T."/>
            <person name="Neilson J.A."/>
            <person name="Onodera N.T."/>
            <person name="Poole A.M."/>
            <person name="Pritham E.J."/>
            <person name="Richards T.A."/>
            <person name="Rocap G."/>
            <person name="Roy S.W."/>
            <person name="Sarai C."/>
            <person name="Schaack S."/>
            <person name="Shirato S."/>
            <person name="Slamovits C.H."/>
            <person name="Spencer D.F."/>
            <person name="Suzuki S."/>
            <person name="Worden A.Z."/>
            <person name="Zauner S."/>
            <person name="Barry K."/>
            <person name="Bell C."/>
            <person name="Bharti A.K."/>
            <person name="Crow J.A."/>
            <person name="Grimwood J."/>
            <person name="Kramer R."/>
            <person name="Lindquist E."/>
            <person name="Lucas S."/>
            <person name="Salamov A."/>
            <person name="McFadden G.I."/>
            <person name="Lane C.E."/>
            <person name="Keeling P.J."/>
            <person name="Gray M.W."/>
            <person name="Grigoriev I.V."/>
            <person name="Archibald J.M."/>
        </authorList>
    </citation>
    <scope>NUCLEOTIDE SEQUENCE</scope>
    <source>
        <strain evidence="4">CCMP2712</strain>
    </source>
</reference>
<dbReference type="InterPro" id="IPR050426">
    <property type="entry name" value="Glycosyltransferase_28"/>
</dbReference>
<proteinExistence type="predicted"/>
<dbReference type="OMA" id="TDDSHTC"/>
<dbReference type="SUPFAM" id="SSF53756">
    <property type="entry name" value="UDP-Glycosyltransferase/glycogen phosphorylase"/>
    <property type="match status" value="1"/>
</dbReference>
<dbReference type="GeneID" id="17307931"/>